<dbReference type="SMART" id="SM00490">
    <property type="entry name" value="HELICc"/>
    <property type="match status" value="1"/>
</dbReference>
<feature type="compositionally biased region" description="Acidic residues" evidence="8">
    <location>
        <begin position="676"/>
        <end position="685"/>
    </location>
</feature>
<keyword evidence="3 7" id="KW-0347">Helicase</keyword>
<dbReference type="EC" id="3.6.4.13" evidence="7"/>
<dbReference type="PROSITE" id="PS00039">
    <property type="entry name" value="DEAD_ATP_HELICASE"/>
    <property type="match status" value="1"/>
</dbReference>
<dbReference type="PROSITE" id="PS51192">
    <property type="entry name" value="HELICASE_ATP_BIND_1"/>
    <property type="match status" value="1"/>
</dbReference>
<dbReference type="InterPro" id="IPR011545">
    <property type="entry name" value="DEAD/DEAH_box_helicase_dom"/>
</dbReference>
<evidence type="ECO:0000256" key="4">
    <source>
        <dbReference type="ARBA" id="ARBA00022840"/>
    </source>
</evidence>
<comment type="domain">
    <text evidence="7">The Q motif is unique to and characteristic of the DEAD box family of RNA helicases and controls ATP binding and hydrolysis.</text>
</comment>
<evidence type="ECO:0000256" key="2">
    <source>
        <dbReference type="ARBA" id="ARBA00022801"/>
    </source>
</evidence>
<evidence type="ECO:0000256" key="3">
    <source>
        <dbReference type="ARBA" id="ARBA00022806"/>
    </source>
</evidence>
<feature type="region of interest" description="Disordered" evidence="8">
    <location>
        <begin position="817"/>
        <end position="862"/>
    </location>
</feature>
<organism evidence="12">
    <name type="scientific">Tetraselmis sp. GSL018</name>
    <dbReference type="NCBI Taxonomy" id="582737"/>
    <lineage>
        <taxon>Eukaryota</taxon>
        <taxon>Viridiplantae</taxon>
        <taxon>Chlorophyta</taxon>
        <taxon>core chlorophytes</taxon>
        <taxon>Chlorodendrophyceae</taxon>
        <taxon>Chlorodendrales</taxon>
        <taxon>Chlorodendraceae</taxon>
        <taxon>Tetraselmis</taxon>
    </lineage>
</organism>
<evidence type="ECO:0000313" key="12">
    <source>
        <dbReference type="EMBL" id="JAC75858.1"/>
    </source>
</evidence>
<accession>A0A061RV52</accession>
<feature type="compositionally biased region" description="Basic and acidic residues" evidence="8">
    <location>
        <begin position="118"/>
        <end position="131"/>
    </location>
</feature>
<dbReference type="SUPFAM" id="SSF52540">
    <property type="entry name" value="P-loop containing nucleoside triphosphate hydrolases"/>
    <property type="match status" value="1"/>
</dbReference>
<dbReference type="InterPro" id="IPR014014">
    <property type="entry name" value="RNA_helicase_DEAD_Q_motif"/>
</dbReference>
<evidence type="ECO:0000256" key="8">
    <source>
        <dbReference type="SAM" id="MobiDB-lite"/>
    </source>
</evidence>
<feature type="domain" description="Helicase ATP-binding" evidence="9">
    <location>
        <begin position="212"/>
        <end position="428"/>
    </location>
</feature>
<dbReference type="GO" id="GO:0003723">
    <property type="term" value="F:RNA binding"/>
    <property type="evidence" value="ECO:0007669"/>
    <property type="project" value="UniProtKB-UniRule"/>
</dbReference>
<evidence type="ECO:0000256" key="1">
    <source>
        <dbReference type="ARBA" id="ARBA00022741"/>
    </source>
</evidence>
<dbReference type="GO" id="GO:0003724">
    <property type="term" value="F:RNA helicase activity"/>
    <property type="evidence" value="ECO:0007669"/>
    <property type="project" value="UniProtKB-EC"/>
</dbReference>
<dbReference type="GO" id="GO:0016787">
    <property type="term" value="F:hydrolase activity"/>
    <property type="evidence" value="ECO:0007669"/>
    <property type="project" value="UniProtKB-KW"/>
</dbReference>
<gene>
    <name evidence="12" type="primary">DDX24</name>
    <name evidence="12" type="ORF">TSPGSL018_21882</name>
</gene>
<keyword evidence="5 7" id="KW-0694">RNA-binding</keyword>
<dbReference type="InterPro" id="IPR001650">
    <property type="entry name" value="Helicase_C-like"/>
</dbReference>
<comment type="catalytic activity">
    <reaction evidence="7">
        <text>ATP + H2O = ADP + phosphate + H(+)</text>
        <dbReference type="Rhea" id="RHEA:13065"/>
        <dbReference type="ChEBI" id="CHEBI:15377"/>
        <dbReference type="ChEBI" id="CHEBI:15378"/>
        <dbReference type="ChEBI" id="CHEBI:30616"/>
        <dbReference type="ChEBI" id="CHEBI:43474"/>
        <dbReference type="ChEBI" id="CHEBI:456216"/>
        <dbReference type="EC" id="3.6.4.13"/>
    </reaction>
</comment>
<dbReference type="Gene3D" id="3.40.50.300">
    <property type="entry name" value="P-loop containing nucleotide triphosphate hydrolases"/>
    <property type="match status" value="2"/>
</dbReference>
<feature type="region of interest" description="Disordered" evidence="8">
    <location>
        <begin position="676"/>
        <end position="715"/>
    </location>
</feature>
<feature type="short sequence motif" description="Q motif" evidence="6">
    <location>
        <begin position="180"/>
        <end position="208"/>
    </location>
</feature>
<dbReference type="PROSITE" id="PS51194">
    <property type="entry name" value="HELICASE_CTER"/>
    <property type="match status" value="1"/>
</dbReference>
<reference evidence="12" key="1">
    <citation type="submission" date="2014-05" db="EMBL/GenBank/DDBJ databases">
        <title>The transcriptome of the halophilic microalga Tetraselmis sp. GSL018 isolated from the Great Salt Lake, Utah.</title>
        <authorList>
            <person name="Jinkerson R.E."/>
            <person name="D'Adamo S."/>
            <person name="Posewitz M.C."/>
        </authorList>
    </citation>
    <scope>NUCLEOTIDE SEQUENCE</scope>
    <source>
        <strain evidence="12">GSL018</strain>
    </source>
</reference>
<dbReference type="PROSITE" id="PS51195">
    <property type="entry name" value="Q_MOTIF"/>
    <property type="match status" value="1"/>
</dbReference>
<dbReference type="AlphaFoldDB" id="A0A061RV52"/>
<feature type="region of interest" description="Disordered" evidence="8">
    <location>
        <begin position="57"/>
        <end position="100"/>
    </location>
</feature>
<evidence type="ECO:0000256" key="5">
    <source>
        <dbReference type="ARBA" id="ARBA00022884"/>
    </source>
</evidence>
<name>A0A061RV52_9CHLO</name>
<protein>
    <recommendedName>
        <fullName evidence="7">ATP-dependent RNA helicase</fullName>
        <ecNumber evidence="7">3.6.4.13</ecNumber>
    </recommendedName>
</protein>
<comment type="similarity">
    <text evidence="7">Belongs to the DEAD box helicase family.</text>
</comment>
<dbReference type="InterPro" id="IPR014001">
    <property type="entry name" value="Helicase_ATP-bd"/>
</dbReference>
<sequence length="879" mass="96055">MSKVKRKEGRIEHLLESASWKPLQHTDNLLGGEEGGLLSMEVLDDPELMACLYPDHYGKRAGQSGAEQKKLKRRKLSADNAEVCEGQPEQSRGSSDTEDIESLRARLEKLEAENKRLKEAEGKTVDAEIGEKKKKKKKKQNQKKKVPTSVASNTRSGPPVGPSHKGEAEVGEPESLADVSAWADFHLHPVVNHALARLGFSYPTPVQAECVPAAIRDWKDVIGAAQTGSGKTLAFGLPIMHILVRELQGDSDAGGAVAVSEKRWPKPGPLRALVLAPTRELAMQVCKHLKAVGSVCSVGVVPILGGISAQKQSRLLQKRPAVIVATPGRLWDLLKTGEQHLCDMGSLSFLVIDEADRMMQHGQFAELSGILSQIQGDSAGEGTAADENNVPMIAELAEAEASESQFRPPKQPPQIFIFSATLTLPKDLRRRLMSGGGGAGGNSADLEALMDKLKFRGHPRVVDLTSERRVAEKVQEAYIQVSEEERDNMLYYLTAAHPGKTIVFANAISCIRRLASLLRILGIPAAPLHGGMQQRARLQALDRFSSGEVSVLVATDVAARGLDVKDIRCVIHYQLPASVDIYVHRSGRTARAEADGVSICLVTPKEIGRFSALQRVLKRDSPPMFPVEYNMMPAVRERVMLARKLDELERRQKKAKTEKDWKLRVSRELDIDLEEDMELGEDDQAEDGRRQKQTPKKKKAEKKGPAAFGVSGPLSREDAARAKEIQGKLQALLAEPLSKKFNKRFFAGQALSEEGGATQDSTGVELARRYAEAAKASTVPKADSARSNNANRAAATKLRMPLNGKERLAPGKTAAIRKAAMEKALEAREQKKQRKKNKPQTARSIAGHGLVVIPPTLGRDLSRPDAIQTLRSHLNVVSK</sequence>
<feature type="domain" description="Helicase C-terminal" evidence="10">
    <location>
        <begin position="473"/>
        <end position="632"/>
    </location>
</feature>
<dbReference type="PANTHER" id="PTHR24031">
    <property type="entry name" value="RNA HELICASE"/>
    <property type="match status" value="1"/>
</dbReference>
<comment type="function">
    <text evidence="7">RNA helicase.</text>
</comment>
<feature type="domain" description="DEAD-box RNA helicase Q" evidence="11">
    <location>
        <begin position="180"/>
        <end position="208"/>
    </location>
</feature>
<evidence type="ECO:0000256" key="7">
    <source>
        <dbReference type="RuleBase" id="RU365068"/>
    </source>
</evidence>
<evidence type="ECO:0000259" key="9">
    <source>
        <dbReference type="PROSITE" id="PS51192"/>
    </source>
</evidence>
<keyword evidence="4 7" id="KW-0067">ATP-binding</keyword>
<dbReference type="CDD" id="cd18787">
    <property type="entry name" value="SF2_C_DEAD"/>
    <property type="match status" value="1"/>
</dbReference>
<keyword evidence="2 7" id="KW-0378">Hydrolase</keyword>
<feature type="compositionally biased region" description="Basic residues" evidence="8">
    <location>
        <begin position="132"/>
        <end position="146"/>
    </location>
</feature>
<keyword evidence="1 7" id="KW-0547">Nucleotide-binding</keyword>
<dbReference type="GO" id="GO:0005524">
    <property type="term" value="F:ATP binding"/>
    <property type="evidence" value="ECO:0007669"/>
    <property type="project" value="UniProtKB-UniRule"/>
</dbReference>
<evidence type="ECO:0000259" key="10">
    <source>
        <dbReference type="PROSITE" id="PS51194"/>
    </source>
</evidence>
<feature type="region of interest" description="Disordered" evidence="8">
    <location>
        <begin position="118"/>
        <end position="173"/>
    </location>
</feature>
<dbReference type="SMART" id="SM00487">
    <property type="entry name" value="DEXDc"/>
    <property type="match status" value="1"/>
</dbReference>
<dbReference type="Pfam" id="PF00271">
    <property type="entry name" value="Helicase_C"/>
    <property type="match status" value="1"/>
</dbReference>
<evidence type="ECO:0000256" key="6">
    <source>
        <dbReference type="PROSITE-ProRule" id="PRU00552"/>
    </source>
</evidence>
<dbReference type="Pfam" id="PF00270">
    <property type="entry name" value="DEAD"/>
    <property type="match status" value="1"/>
</dbReference>
<proteinExistence type="inferred from homology"/>
<dbReference type="EMBL" id="GBEZ01009755">
    <property type="protein sequence ID" value="JAC75858.1"/>
    <property type="molecule type" value="Transcribed_RNA"/>
</dbReference>
<feature type="compositionally biased region" description="Basic and acidic residues" evidence="8">
    <location>
        <begin position="819"/>
        <end position="830"/>
    </location>
</feature>
<feature type="compositionally biased region" description="Basic residues" evidence="8">
    <location>
        <begin position="691"/>
        <end position="701"/>
    </location>
</feature>
<dbReference type="InterPro" id="IPR000629">
    <property type="entry name" value="RNA-helicase_DEAD-box_CS"/>
</dbReference>
<dbReference type="InterPro" id="IPR027417">
    <property type="entry name" value="P-loop_NTPase"/>
</dbReference>
<evidence type="ECO:0000259" key="11">
    <source>
        <dbReference type="PROSITE" id="PS51195"/>
    </source>
</evidence>